<evidence type="ECO:0000259" key="4">
    <source>
        <dbReference type="Pfam" id="PF01755"/>
    </source>
</evidence>
<evidence type="ECO:0000256" key="3">
    <source>
        <dbReference type="ARBA" id="ARBA00022985"/>
    </source>
</evidence>
<comment type="pathway">
    <text evidence="1">Bacterial outer membrane biogenesis; lipooligosaccharide biosynthesis.</text>
</comment>
<dbReference type="EMBL" id="BAABFO010000013">
    <property type="protein sequence ID" value="GAA4335162.1"/>
    <property type="molecule type" value="Genomic_DNA"/>
</dbReference>
<accession>A0ABP8H6P8</accession>
<comment type="pathway">
    <text evidence="2">Glycan metabolism; lacto-N-neotetraose biosynthesis.</text>
</comment>
<reference evidence="6" key="1">
    <citation type="journal article" date="2019" name="Int. J. Syst. Evol. Microbiol.">
        <title>The Global Catalogue of Microorganisms (GCM) 10K type strain sequencing project: providing services to taxonomists for standard genome sequencing and annotation.</title>
        <authorList>
            <consortium name="The Broad Institute Genomics Platform"/>
            <consortium name="The Broad Institute Genome Sequencing Center for Infectious Disease"/>
            <person name="Wu L."/>
            <person name="Ma J."/>
        </authorList>
    </citation>
    <scope>NUCLEOTIDE SEQUENCE [LARGE SCALE GENOMIC DNA]</scope>
    <source>
        <strain evidence="6">JCM 17666</strain>
    </source>
</reference>
<organism evidence="5 6">
    <name type="scientific">Pigmentiphaga soli</name>
    <dbReference type="NCBI Taxonomy" id="1007095"/>
    <lineage>
        <taxon>Bacteria</taxon>
        <taxon>Pseudomonadati</taxon>
        <taxon>Pseudomonadota</taxon>
        <taxon>Betaproteobacteria</taxon>
        <taxon>Burkholderiales</taxon>
        <taxon>Alcaligenaceae</taxon>
        <taxon>Pigmentiphaga</taxon>
    </lineage>
</organism>
<protein>
    <submittedName>
        <fullName evidence="5">Glycosyltransferase family 25 protein</fullName>
    </submittedName>
</protein>
<dbReference type="CDD" id="cd06532">
    <property type="entry name" value="Glyco_transf_25"/>
    <property type="match status" value="1"/>
</dbReference>
<evidence type="ECO:0000313" key="6">
    <source>
        <dbReference type="Proteomes" id="UP001501671"/>
    </source>
</evidence>
<dbReference type="Proteomes" id="UP001501671">
    <property type="component" value="Unassembled WGS sequence"/>
</dbReference>
<keyword evidence="3" id="KW-0448">Lipopolysaccharide biosynthesis</keyword>
<gene>
    <name evidence="5" type="ORF">GCM10023144_28090</name>
</gene>
<name>A0ABP8H6P8_9BURK</name>
<evidence type="ECO:0000256" key="1">
    <source>
        <dbReference type="ARBA" id="ARBA00005068"/>
    </source>
</evidence>
<keyword evidence="6" id="KW-1185">Reference proteome</keyword>
<dbReference type="InterPro" id="IPR002654">
    <property type="entry name" value="Glyco_trans_25"/>
</dbReference>
<dbReference type="RefSeq" id="WP_345250481.1">
    <property type="nucleotide sequence ID" value="NZ_BAABFO010000013.1"/>
</dbReference>
<comment type="caution">
    <text evidence="5">The sequence shown here is derived from an EMBL/GenBank/DDBJ whole genome shotgun (WGS) entry which is preliminary data.</text>
</comment>
<dbReference type="Pfam" id="PF01755">
    <property type="entry name" value="Glyco_transf_25"/>
    <property type="match status" value="1"/>
</dbReference>
<feature type="domain" description="Glycosyl transferase family 25" evidence="4">
    <location>
        <begin position="2"/>
        <end position="177"/>
    </location>
</feature>
<sequence>MHVYVISLADAAARRGDIVRQLEAAGLPFTIFDAVDGRALGADELARCYDGDAARRQYRDMSRGEIGCALSHLGVYRRLLEEGRPWALVLEDDAQLGERLPAVLRALEDALDAGRPDVTLLTHVDKYTRHGARRLDQTHRLVRRYGDWWLAHGYVVTRAAAQRMLEALRPVRTAADSWARFERQGIVALRAVVPYCIGLSPRAADSTLQEHRAEFMREARERRGWRYYLYMYGYRRFVHQIVVRPFLRVARQKKAP</sequence>
<proteinExistence type="predicted"/>
<evidence type="ECO:0000313" key="5">
    <source>
        <dbReference type="EMBL" id="GAA4335162.1"/>
    </source>
</evidence>
<evidence type="ECO:0000256" key="2">
    <source>
        <dbReference type="ARBA" id="ARBA00005222"/>
    </source>
</evidence>